<dbReference type="Pfam" id="PF16472">
    <property type="entry name" value="DUF5050"/>
    <property type="match status" value="1"/>
</dbReference>
<evidence type="ECO:0000256" key="1">
    <source>
        <dbReference type="ARBA" id="ARBA00022737"/>
    </source>
</evidence>
<dbReference type="SUPFAM" id="SSF50985">
    <property type="entry name" value="RCC1/BLIP-II"/>
    <property type="match status" value="2"/>
</dbReference>
<evidence type="ECO:0000259" key="3">
    <source>
        <dbReference type="Pfam" id="PF16472"/>
    </source>
</evidence>
<gene>
    <name evidence="5" type="ORF">M8H41_21580</name>
</gene>
<feature type="domain" description="RCC1-like" evidence="4">
    <location>
        <begin position="30"/>
        <end position="207"/>
    </location>
</feature>
<dbReference type="Gene3D" id="2.130.10.30">
    <property type="entry name" value="Regulator of chromosome condensation 1/beta-lactamase-inhibitor protein II"/>
    <property type="match status" value="2"/>
</dbReference>
<keyword evidence="2" id="KW-0732">Signal</keyword>
<dbReference type="SUPFAM" id="SSF69304">
    <property type="entry name" value="Tricorn protease N-terminal domain"/>
    <property type="match status" value="1"/>
</dbReference>
<dbReference type="EMBL" id="JAMJEV010000025">
    <property type="protein sequence ID" value="MDO0825410.1"/>
    <property type="molecule type" value="Genomic_DNA"/>
</dbReference>
<dbReference type="InterPro" id="IPR009091">
    <property type="entry name" value="RCC1/BLIP-II"/>
</dbReference>
<evidence type="ECO:0000259" key="4">
    <source>
        <dbReference type="Pfam" id="PF25390"/>
    </source>
</evidence>
<organism evidence="5 6">
    <name type="scientific">Desulfosporosinus nitroreducens</name>
    <dbReference type="NCBI Taxonomy" id="2018668"/>
    <lineage>
        <taxon>Bacteria</taxon>
        <taxon>Bacillati</taxon>
        <taxon>Bacillota</taxon>
        <taxon>Clostridia</taxon>
        <taxon>Eubacteriales</taxon>
        <taxon>Desulfitobacteriaceae</taxon>
        <taxon>Desulfosporosinus</taxon>
    </lineage>
</organism>
<dbReference type="InterPro" id="IPR058923">
    <property type="entry name" value="RCC1-like_dom"/>
</dbReference>
<evidence type="ECO:0000256" key="2">
    <source>
        <dbReference type="SAM" id="SignalP"/>
    </source>
</evidence>
<feature type="chain" id="PRO_5046666027" evidence="2">
    <location>
        <begin position="29"/>
        <end position="964"/>
    </location>
</feature>
<evidence type="ECO:0000313" key="6">
    <source>
        <dbReference type="Proteomes" id="UP001176021"/>
    </source>
</evidence>
<dbReference type="PROSITE" id="PS50012">
    <property type="entry name" value="RCC1_3"/>
    <property type="match status" value="5"/>
</dbReference>
<dbReference type="Pfam" id="PF25390">
    <property type="entry name" value="WD40_RLD"/>
    <property type="match status" value="1"/>
</dbReference>
<reference evidence="5" key="1">
    <citation type="submission" date="2022-05" db="EMBL/GenBank/DDBJ databases">
        <title>Expanded diversity of anoxic marine methylotrophy in a Black Sea sulfate reducing microorganism.</title>
        <authorList>
            <person name="Fischer P.Q."/>
            <person name="Stams A.J.M."/>
            <person name="Villanueva L."/>
            <person name="Sousa D.Z."/>
        </authorList>
    </citation>
    <scope>NUCLEOTIDE SEQUENCE</scope>
    <source>
        <strain evidence="5">P130</strain>
    </source>
</reference>
<dbReference type="InterPro" id="IPR051709">
    <property type="entry name" value="Ub-ligase/GTPase-reg"/>
</dbReference>
<dbReference type="Gene3D" id="3.40.50.12090">
    <property type="match status" value="1"/>
</dbReference>
<feature type="signal peptide" evidence="2">
    <location>
        <begin position="1"/>
        <end position="28"/>
    </location>
</feature>
<accession>A0ABT8QVN9</accession>
<keyword evidence="1" id="KW-0677">Repeat</keyword>
<dbReference type="Pfam" id="PF04122">
    <property type="entry name" value="CW_binding_2"/>
    <property type="match status" value="3"/>
</dbReference>
<feature type="domain" description="Prolow-density lipoprotein receptor-related protein 1-like beta-propeller" evidence="3">
    <location>
        <begin position="688"/>
        <end position="940"/>
    </location>
</feature>
<keyword evidence="6" id="KW-1185">Reference proteome</keyword>
<dbReference type="Pfam" id="PF13540">
    <property type="entry name" value="RCC1_2"/>
    <property type="match status" value="1"/>
</dbReference>
<dbReference type="InterPro" id="IPR007253">
    <property type="entry name" value="Cell_wall-bd_2"/>
</dbReference>
<dbReference type="PANTHER" id="PTHR45622:SF44">
    <property type="entry name" value="REGULATOR OF CHROMOSOME CONDENSATION (RCC1) FAMILY PROTEIN"/>
    <property type="match status" value="1"/>
</dbReference>
<dbReference type="RefSeq" id="WP_302050016.1">
    <property type="nucleotide sequence ID" value="NZ_JAMJEV010000025.1"/>
</dbReference>
<protein>
    <submittedName>
        <fullName evidence="5">Cell wall-binding repeat-containing protein</fullName>
    </submittedName>
</protein>
<comment type="caution">
    <text evidence="5">The sequence shown here is derived from an EMBL/GenBank/DDBJ whole genome shotgun (WGS) entry which is preliminary data.</text>
</comment>
<dbReference type="PANTHER" id="PTHR45622">
    <property type="entry name" value="UBIQUITIN-PROTEIN LIGASE E3A-RELATED"/>
    <property type="match status" value="1"/>
</dbReference>
<dbReference type="InterPro" id="IPR032485">
    <property type="entry name" value="LRP1-like_beta_prop"/>
</dbReference>
<dbReference type="InterPro" id="IPR000408">
    <property type="entry name" value="Reg_chr_condens"/>
</dbReference>
<name>A0ABT8QVN9_9FIRM</name>
<evidence type="ECO:0000313" key="5">
    <source>
        <dbReference type="EMBL" id="MDO0825410.1"/>
    </source>
</evidence>
<sequence length="964" mass="102743">MIKNKGFFALMIIVFMLSSLFTEQPAYGATNNFIAASGGSQSMLALNSDGTVWGWGINQNGQIGDGSTDTRPYRVKVTGLADVKAIASGSTHSVALQRDGEVFTWGSNFSGELGNGTLKESYHPVKVTGLSDVKAVSAGSLFTVALKNDGTVWAWGNNSSGELGNGTTKSSITPVQIPSLANISAVSAQGTHTLALTDDGTVWRWGDTISSPERVENLSDIVAVSAGYDHSTALKADGTVWAWGENHSGQLGDGTITSRTSPIQVPGLTAVKMISAGVRNTIALRQDGTVWVWGIDFTKPMDQPTDLGYHLNLSPVTVPNLTDVQGIAVGPSSYLIITTEGSMLTWGFNHGTLGDGTANNRTTPSPVVDSLLPDNMRLAGYDLIDTSIAISQKTFPVTHSADAVLLATGYNFPDALAGASLGVLENAPLLLINPYTDNQKTITEIRRVLEPGGTIYILGGTAVVSSALEAGLNDNSYHPYNVKRLAGITHYGTAVEVAKQVKPSGGGEVIIATGENFPDALSISPYASAQVIPMILVEKNNLPAESLSYLKDVKPTIVTIVGGVGAVSAGLEAQIQDLFPEANIRRFGGYDQYETSAMIAKALFGDSSPNLFVATGTNFPDALSGSVIAGSTQSPIVLVKPNEIPEKVSLIYLNSLSKKTVVVLGGTSVVSDSVFNTLKSRRILNPGNIQSNLHNSGLAAASNGWIYYRSGQNNTLLYKMKPDGSEATKVLDYGAEHLSAIGDSIYFSNVGLYKKVLSEDSPKPSLISSAAMPYVFADAKQVYYANDGGLFIDGDGFMASKQILNNSRNVFINSGYIYYQKASAMGPIPIYRATMDGTEETLMVDDNVKSFSISDNKLFYITYNNGKIYTTNIDGTGKREVTSDAAGALNVHNSWIYYSNKADGYKLYKVKLDGTSRTKLTDKDEVSAITIVGDWVFFTRGLSVMSMDPSVYMMKQDGSEIQKI</sequence>
<proteinExistence type="predicted"/>
<dbReference type="Gene3D" id="2.120.10.30">
    <property type="entry name" value="TolB, C-terminal domain"/>
    <property type="match status" value="1"/>
</dbReference>
<dbReference type="PRINTS" id="PR00633">
    <property type="entry name" value="RCCNDNSATION"/>
</dbReference>
<dbReference type="InterPro" id="IPR011042">
    <property type="entry name" value="6-blade_b-propeller_TolB-like"/>
</dbReference>
<dbReference type="Proteomes" id="UP001176021">
    <property type="component" value="Unassembled WGS sequence"/>
</dbReference>